<feature type="compositionally biased region" description="Polar residues" evidence="1">
    <location>
        <begin position="135"/>
        <end position="146"/>
    </location>
</feature>
<organism evidence="2">
    <name type="scientific">Mantoniella antarctica</name>
    <dbReference type="NCBI Taxonomy" id="81844"/>
    <lineage>
        <taxon>Eukaryota</taxon>
        <taxon>Viridiplantae</taxon>
        <taxon>Chlorophyta</taxon>
        <taxon>Mamiellophyceae</taxon>
        <taxon>Mamiellales</taxon>
        <taxon>Mamiellaceae</taxon>
        <taxon>Mantoniella</taxon>
    </lineage>
</organism>
<feature type="region of interest" description="Disordered" evidence="1">
    <location>
        <begin position="57"/>
        <end position="148"/>
    </location>
</feature>
<dbReference type="AlphaFoldDB" id="A0A7S0SYE3"/>
<evidence type="ECO:0000313" key="2">
    <source>
        <dbReference type="EMBL" id="CAD8720222.1"/>
    </source>
</evidence>
<feature type="compositionally biased region" description="Basic and acidic residues" evidence="1">
    <location>
        <begin position="57"/>
        <end position="69"/>
    </location>
</feature>
<gene>
    <name evidence="2" type="ORF">MANT1106_LOCUS19434</name>
</gene>
<accession>A0A7S0SYE3</accession>
<sequence length="197" mass="20702">MSRELERAAAATDAAGAGTGGKGFASQPMRHHRSPVVYGTRAYQGLWAQAMALGEIQAEHPADPAEKEQGQQSVDGGCIAGKESAPAPEGVSEEDEDEEADDEGAAEGTEEEEDDDDENDTMSVDDGRDPYERYSVNTIAGQSAHTTHLPPPLVAAVLKASPIVTTTAAVTMTAAVEVAPPDVCDDKDDEDDLYDLD</sequence>
<proteinExistence type="predicted"/>
<name>A0A7S0SYE3_9CHLO</name>
<evidence type="ECO:0000256" key="1">
    <source>
        <dbReference type="SAM" id="MobiDB-lite"/>
    </source>
</evidence>
<dbReference type="EMBL" id="HBFC01032752">
    <property type="protein sequence ID" value="CAD8720222.1"/>
    <property type="molecule type" value="Transcribed_RNA"/>
</dbReference>
<feature type="compositionally biased region" description="Acidic residues" evidence="1">
    <location>
        <begin position="91"/>
        <end position="120"/>
    </location>
</feature>
<feature type="region of interest" description="Disordered" evidence="1">
    <location>
        <begin position="1"/>
        <end position="31"/>
    </location>
</feature>
<reference evidence="2" key="1">
    <citation type="submission" date="2021-01" db="EMBL/GenBank/DDBJ databases">
        <authorList>
            <person name="Corre E."/>
            <person name="Pelletier E."/>
            <person name="Niang G."/>
            <person name="Scheremetjew M."/>
            <person name="Finn R."/>
            <person name="Kale V."/>
            <person name="Holt S."/>
            <person name="Cochrane G."/>
            <person name="Meng A."/>
            <person name="Brown T."/>
            <person name="Cohen L."/>
        </authorList>
    </citation>
    <scope>NUCLEOTIDE SEQUENCE</scope>
    <source>
        <strain evidence="2">SL-175</strain>
    </source>
</reference>
<protein>
    <submittedName>
        <fullName evidence="2">Uncharacterized protein</fullName>
    </submittedName>
</protein>